<dbReference type="HOGENOM" id="CLU_028355_0_0_1"/>
<dbReference type="Proteomes" id="UP000053989">
    <property type="component" value="Unassembled WGS sequence"/>
</dbReference>
<dbReference type="OrthoDB" id="10542848at2759"/>
<feature type="compositionally biased region" description="Low complexity" evidence="1">
    <location>
        <begin position="462"/>
        <end position="473"/>
    </location>
</feature>
<proteinExistence type="predicted"/>
<dbReference type="AlphaFoldDB" id="A0A0C2ZZP4"/>
<dbReference type="EMBL" id="KN822093">
    <property type="protein sequence ID" value="KIM57912.1"/>
    <property type="molecule type" value="Genomic_DNA"/>
</dbReference>
<feature type="region of interest" description="Disordered" evidence="1">
    <location>
        <begin position="406"/>
        <end position="473"/>
    </location>
</feature>
<reference evidence="2 3" key="1">
    <citation type="submission" date="2014-04" db="EMBL/GenBank/DDBJ databases">
        <authorList>
            <consortium name="DOE Joint Genome Institute"/>
            <person name="Kuo A."/>
            <person name="Kohler A."/>
            <person name="Nagy L.G."/>
            <person name="Floudas D."/>
            <person name="Copeland A."/>
            <person name="Barry K.W."/>
            <person name="Cichocki N."/>
            <person name="Veneault-Fourrey C."/>
            <person name="LaButti K."/>
            <person name="Lindquist E.A."/>
            <person name="Lipzen A."/>
            <person name="Lundell T."/>
            <person name="Morin E."/>
            <person name="Murat C."/>
            <person name="Sun H."/>
            <person name="Tunlid A."/>
            <person name="Henrissat B."/>
            <person name="Grigoriev I.V."/>
            <person name="Hibbett D.S."/>
            <person name="Martin F."/>
            <person name="Nordberg H.P."/>
            <person name="Cantor M.N."/>
            <person name="Hua S.X."/>
        </authorList>
    </citation>
    <scope>NUCLEOTIDE SEQUENCE [LARGE SCALE GENOMIC DNA]</scope>
    <source>
        <strain evidence="2 3">Foug A</strain>
    </source>
</reference>
<accession>A0A0C2ZZP4</accession>
<feature type="compositionally biased region" description="Basic and acidic residues" evidence="1">
    <location>
        <begin position="414"/>
        <end position="429"/>
    </location>
</feature>
<feature type="region of interest" description="Disordered" evidence="1">
    <location>
        <begin position="1"/>
        <end position="56"/>
    </location>
</feature>
<evidence type="ECO:0000313" key="3">
    <source>
        <dbReference type="Proteomes" id="UP000053989"/>
    </source>
</evidence>
<evidence type="ECO:0000313" key="2">
    <source>
        <dbReference type="EMBL" id="KIM57912.1"/>
    </source>
</evidence>
<feature type="compositionally biased region" description="Low complexity" evidence="1">
    <location>
        <begin position="443"/>
        <end position="453"/>
    </location>
</feature>
<evidence type="ECO:0000256" key="1">
    <source>
        <dbReference type="SAM" id="MobiDB-lite"/>
    </source>
</evidence>
<name>A0A0C2ZZP4_9AGAM</name>
<gene>
    <name evidence="2" type="ORF">SCLCIDRAFT_28438</name>
</gene>
<feature type="region of interest" description="Disordered" evidence="1">
    <location>
        <begin position="188"/>
        <end position="232"/>
    </location>
</feature>
<keyword evidence="3" id="KW-1185">Reference proteome</keyword>
<reference evidence="3" key="2">
    <citation type="submission" date="2015-01" db="EMBL/GenBank/DDBJ databases">
        <title>Evolutionary Origins and Diversification of the Mycorrhizal Mutualists.</title>
        <authorList>
            <consortium name="DOE Joint Genome Institute"/>
            <consortium name="Mycorrhizal Genomics Consortium"/>
            <person name="Kohler A."/>
            <person name="Kuo A."/>
            <person name="Nagy L.G."/>
            <person name="Floudas D."/>
            <person name="Copeland A."/>
            <person name="Barry K.W."/>
            <person name="Cichocki N."/>
            <person name="Veneault-Fourrey C."/>
            <person name="LaButti K."/>
            <person name="Lindquist E.A."/>
            <person name="Lipzen A."/>
            <person name="Lundell T."/>
            <person name="Morin E."/>
            <person name="Murat C."/>
            <person name="Riley R."/>
            <person name="Ohm R."/>
            <person name="Sun H."/>
            <person name="Tunlid A."/>
            <person name="Henrissat B."/>
            <person name="Grigoriev I.V."/>
            <person name="Hibbett D.S."/>
            <person name="Martin F."/>
        </authorList>
    </citation>
    <scope>NUCLEOTIDE SEQUENCE [LARGE SCALE GENOMIC DNA]</scope>
    <source>
        <strain evidence="3">Foug A</strain>
    </source>
</reference>
<dbReference type="InParanoid" id="A0A0C2ZZP4"/>
<sequence length="546" mass="60222">MSDYYCRRSQTPPGRAGDISDEPMSPPERAQCRSDKRRAPRTPSPHRPHSPSREGQCEKRRCVTACNASPPSDQWCSTATGLLVHDQDPRCTTCLEYQKHVSMDIVLETPSIMAARESALQCLSHLFGRSGREAALKDNLVAMHREHNYWRRRAEDAEKASDFLQKQASAAFEQARLLSMYILSARPEDTPGAGPSSQPLEEHLVPPRGGSGVTPASAHSVGERRSRSPVRSCFRPGSLGTIFGDMVVDFAQPSEPSRPSLAGRLEEPEETMFPLLGRGEVPNRVQVLLDGKKFLHIQFNDCVYQFEEPHRRDVLRNINRGITPPITGAIWPGAVPLLNTKAELDRLYALVAQESDEQNLPNTRLGQKFVAWLNRYMGDADCITGKKPPKTNMIIHALKKWRPPVWASARGKSKRDGYKQAHRAQRDQLDGSTSQPPASIPETAQPPAASTHHPPTPEAVQPPATSSSFAPAPATASTRMFSVVSTSREPTPAPVPPLILTWRQRTTHKQDGLPKGAPGWGDEIANTYMAPLTPPISNVTVPLSLY</sequence>
<feature type="compositionally biased region" description="Basic residues" evidence="1">
    <location>
        <begin position="35"/>
        <end position="50"/>
    </location>
</feature>
<organism evidence="2 3">
    <name type="scientific">Scleroderma citrinum Foug A</name>
    <dbReference type="NCBI Taxonomy" id="1036808"/>
    <lineage>
        <taxon>Eukaryota</taxon>
        <taxon>Fungi</taxon>
        <taxon>Dikarya</taxon>
        <taxon>Basidiomycota</taxon>
        <taxon>Agaricomycotina</taxon>
        <taxon>Agaricomycetes</taxon>
        <taxon>Agaricomycetidae</taxon>
        <taxon>Boletales</taxon>
        <taxon>Sclerodermatineae</taxon>
        <taxon>Sclerodermataceae</taxon>
        <taxon>Scleroderma</taxon>
    </lineage>
</organism>
<protein>
    <submittedName>
        <fullName evidence="2">Uncharacterized protein</fullName>
    </submittedName>
</protein>